<name>A0A5B2VJ86_9BACT</name>
<protein>
    <recommendedName>
        <fullName evidence="3">Tetratricopeptide repeat protein</fullName>
    </recommendedName>
</protein>
<dbReference type="EMBL" id="VUOC01000004">
    <property type="protein sequence ID" value="KAA2238596.1"/>
    <property type="molecule type" value="Genomic_DNA"/>
</dbReference>
<gene>
    <name evidence="1" type="ORF">F0L74_20445</name>
</gene>
<organism evidence="1 2">
    <name type="scientific">Chitinophaga agrisoli</name>
    <dbReference type="NCBI Taxonomy" id="2607653"/>
    <lineage>
        <taxon>Bacteria</taxon>
        <taxon>Pseudomonadati</taxon>
        <taxon>Bacteroidota</taxon>
        <taxon>Chitinophagia</taxon>
        <taxon>Chitinophagales</taxon>
        <taxon>Chitinophagaceae</taxon>
        <taxon>Chitinophaga</taxon>
    </lineage>
</organism>
<keyword evidence="2" id="KW-1185">Reference proteome</keyword>
<sequence length="182" mass="21396">MDRGKILEEYRNVLVSDSAKARSLIRKLSYKEDPYLLQCIAQTFLDESRFDENGKQRKEVYWRKWRVAERYIIQAVELDPDCPMVLSTMGSVRRSAGQNDIAIYCYEKIIKLGVKGAMSGKCKLDRDMAKELVNDSKFELYRLYYEDDPVLSGKYLKMYMKGLEKGARTIYRPLKRFLLETN</sequence>
<evidence type="ECO:0000313" key="1">
    <source>
        <dbReference type="EMBL" id="KAA2238596.1"/>
    </source>
</evidence>
<proteinExistence type="predicted"/>
<dbReference type="Gene3D" id="1.25.40.10">
    <property type="entry name" value="Tetratricopeptide repeat domain"/>
    <property type="match status" value="1"/>
</dbReference>
<reference evidence="1 2" key="2">
    <citation type="submission" date="2019-09" db="EMBL/GenBank/DDBJ databases">
        <authorList>
            <person name="Jin C."/>
        </authorList>
    </citation>
    <scope>NUCLEOTIDE SEQUENCE [LARGE SCALE GENOMIC DNA]</scope>
    <source>
        <strain evidence="1 2">BN140078</strain>
    </source>
</reference>
<comment type="caution">
    <text evidence="1">The sequence shown here is derived from an EMBL/GenBank/DDBJ whole genome shotgun (WGS) entry which is preliminary data.</text>
</comment>
<dbReference type="Proteomes" id="UP000324611">
    <property type="component" value="Unassembled WGS sequence"/>
</dbReference>
<evidence type="ECO:0008006" key="3">
    <source>
        <dbReference type="Google" id="ProtNLM"/>
    </source>
</evidence>
<evidence type="ECO:0000313" key="2">
    <source>
        <dbReference type="Proteomes" id="UP000324611"/>
    </source>
</evidence>
<dbReference type="InterPro" id="IPR011990">
    <property type="entry name" value="TPR-like_helical_dom_sf"/>
</dbReference>
<dbReference type="SUPFAM" id="SSF48452">
    <property type="entry name" value="TPR-like"/>
    <property type="match status" value="1"/>
</dbReference>
<dbReference type="RefSeq" id="WP_149839775.1">
    <property type="nucleotide sequence ID" value="NZ_VUOC01000004.1"/>
</dbReference>
<accession>A0A5B2VJ86</accession>
<dbReference type="AlphaFoldDB" id="A0A5B2VJ86"/>
<reference evidence="1 2" key="1">
    <citation type="submission" date="2019-09" db="EMBL/GenBank/DDBJ databases">
        <title>Chitinophaga ginsengihumi sp. nov., isolated from soil of ginseng rhizosphere.</title>
        <authorList>
            <person name="Lee J."/>
        </authorList>
    </citation>
    <scope>NUCLEOTIDE SEQUENCE [LARGE SCALE GENOMIC DNA]</scope>
    <source>
        <strain evidence="1 2">BN140078</strain>
    </source>
</reference>